<accession>A0ABP9R8D3</accession>
<gene>
    <name evidence="1" type="ORF">GCM10023214_55190</name>
</gene>
<organism evidence="1 2">
    <name type="scientific">Amycolatopsis dongchuanensis</name>
    <dbReference type="NCBI Taxonomy" id="1070866"/>
    <lineage>
        <taxon>Bacteria</taxon>
        <taxon>Bacillati</taxon>
        <taxon>Actinomycetota</taxon>
        <taxon>Actinomycetes</taxon>
        <taxon>Pseudonocardiales</taxon>
        <taxon>Pseudonocardiaceae</taxon>
        <taxon>Amycolatopsis</taxon>
    </lineage>
</organism>
<evidence type="ECO:0000313" key="2">
    <source>
        <dbReference type="Proteomes" id="UP001500192"/>
    </source>
</evidence>
<keyword evidence="2" id="KW-1185">Reference proteome</keyword>
<dbReference type="EMBL" id="BAABIB010000105">
    <property type="protein sequence ID" value="GAA5172982.1"/>
    <property type="molecule type" value="Genomic_DNA"/>
</dbReference>
<dbReference type="RefSeq" id="WP_346055358.1">
    <property type="nucleotide sequence ID" value="NZ_BAABIB010000105.1"/>
</dbReference>
<name>A0ABP9R8D3_9PSEU</name>
<evidence type="ECO:0000313" key="1">
    <source>
        <dbReference type="EMBL" id="GAA5172982.1"/>
    </source>
</evidence>
<proteinExistence type="predicted"/>
<protein>
    <recommendedName>
        <fullName evidence="3">TIR domain-containing protein</fullName>
    </recommendedName>
</protein>
<dbReference type="Proteomes" id="UP001500192">
    <property type="component" value="Unassembled WGS sequence"/>
</dbReference>
<evidence type="ECO:0008006" key="3">
    <source>
        <dbReference type="Google" id="ProtNLM"/>
    </source>
</evidence>
<sequence>MSTLTDLVAFCENLEDDDLDAALGAALLGSGLGVAPQDRGHLARFAREWFGNKAGQLRRRVRETETYRIWVATAGPGQVAEAGVLANALHEQGHDDPTAAALATVLARDEFARTSRVYDIAVSFAGPQADYVASVVAEARALGLVVFHEPDMTHQWWGRNFLMEGRKVYGQLTLHFVPFISAEYLAEPRPRDAFETAMVAAVRRGDDYILPVLIGEVVVPPQLLNPHVGYLRAEEYGPRDLAARMKDKVIASKNGGAGPRDVGAIVRAAQAEPGSRTGS</sequence>
<reference evidence="2" key="1">
    <citation type="journal article" date="2019" name="Int. J. Syst. Evol. Microbiol.">
        <title>The Global Catalogue of Microorganisms (GCM) 10K type strain sequencing project: providing services to taxonomists for standard genome sequencing and annotation.</title>
        <authorList>
            <consortium name="The Broad Institute Genomics Platform"/>
            <consortium name="The Broad Institute Genome Sequencing Center for Infectious Disease"/>
            <person name="Wu L."/>
            <person name="Ma J."/>
        </authorList>
    </citation>
    <scope>NUCLEOTIDE SEQUENCE [LARGE SCALE GENOMIC DNA]</scope>
    <source>
        <strain evidence="2">JCM 18054</strain>
    </source>
</reference>
<comment type="caution">
    <text evidence="1">The sequence shown here is derived from an EMBL/GenBank/DDBJ whole genome shotgun (WGS) entry which is preliminary data.</text>
</comment>